<comment type="caution">
    <text evidence="2">The sequence shown here is derived from an EMBL/GenBank/DDBJ whole genome shotgun (WGS) entry which is preliminary data.</text>
</comment>
<evidence type="ECO:0000256" key="1">
    <source>
        <dbReference type="SAM" id="Phobius"/>
    </source>
</evidence>
<feature type="transmembrane region" description="Helical" evidence="1">
    <location>
        <begin position="61"/>
        <end position="81"/>
    </location>
</feature>
<dbReference type="Proteomes" id="UP000023351">
    <property type="component" value="Unassembled WGS sequence"/>
</dbReference>
<keyword evidence="1" id="KW-0472">Membrane</keyword>
<evidence type="ECO:0000313" key="3">
    <source>
        <dbReference type="Proteomes" id="UP000023351"/>
    </source>
</evidence>
<dbReference type="AlphaFoldDB" id="X8DDD5"/>
<keyword evidence="1" id="KW-0812">Transmembrane</keyword>
<accession>X8DDD5</accession>
<dbReference type="PATRIC" id="fig|1299321.3.peg.5852"/>
<dbReference type="EMBL" id="JAOJ01000003">
    <property type="protein sequence ID" value="EUA66344.1"/>
    <property type="molecule type" value="Genomic_DNA"/>
</dbReference>
<name>X8DDD5_9MYCO</name>
<gene>
    <name evidence="2" type="ORF">I540_6050</name>
</gene>
<keyword evidence="1" id="KW-1133">Transmembrane helix</keyword>
<evidence type="ECO:0000313" key="2">
    <source>
        <dbReference type="EMBL" id="EUA66344.1"/>
    </source>
</evidence>
<protein>
    <submittedName>
        <fullName evidence="2">Uncharacterized protein</fullName>
    </submittedName>
</protein>
<proteinExistence type="predicted"/>
<reference evidence="2 3" key="1">
    <citation type="submission" date="2013-12" db="EMBL/GenBank/DDBJ databases">
        <authorList>
            <person name="Zelazny A."/>
            <person name="Olivier K."/>
            <person name="Holland S."/>
            <person name="Lenaerts A."/>
            <person name="Ordway D."/>
            <person name="DeGroote M.A."/>
            <person name="Parker T."/>
            <person name="Sizemore C."/>
            <person name="Tallon L.J."/>
            <person name="Sadzewicz L.K."/>
            <person name="Sengamalay N."/>
            <person name="Fraser C.M."/>
            <person name="Hine E."/>
            <person name="Shefchek K.A."/>
            <person name="Das S.P."/>
            <person name="Tettelin H."/>
        </authorList>
    </citation>
    <scope>NUCLEOTIDE SEQUENCE [LARGE SCALE GENOMIC DNA]</scope>
    <source>
        <strain evidence="2 3">1513</strain>
    </source>
</reference>
<feature type="transmembrane region" description="Helical" evidence="1">
    <location>
        <begin position="17"/>
        <end position="40"/>
    </location>
</feature>
<sequence length="140" mass="15111">MAAVHDLYRDGDGASALIAWSGLLLLALTALGGGIKLAMWGVRPVITALFDRAKERLAEPVLAVVASGAVIVGALGMWWTLRGGYASWWQQVSGESQWSLSLGLARCWWRFLRCCAVHWWPVCHRLGQGGAHGVGSVDRA</sequence>
<organism evidence="2 3">
    <name type="scientific">Mycobacteroides abscessus subsp. bolletii 1513</name>
    <dbReference type="NCBI Taxonomy" id="1299321"/>
    <lineage>
        <taxon>Bacteria</taxon>
        <taxon>Bacillati</taxon>
        <taxon>Actinomycetota</taxon>
        <taxon>Actinomycetes</taxon>
        <taxon>Mycobacteriales</taxon>
        <taxon>Mycobacteriaceae</taxon>
        <taxon>Mycobacteroides</taxon>
        <taxon>Mycobacteroides abscessus</taxon>
    </lineage>
</organism>